<protein>
    <submittedName>
        <fullName evidence="2">Glycosyltransferase</fullName>
        <ecNumber evidence="2">2.4.-.-</ecNumber>
    </submittedName>
</protein>
<dbReference type="PANTHER" id="PTHR22916:SF3">
    <property type="entry name" value="UDP-GLCNAC:BETAGAL BETA-1,3-N-ACETYLGLUCOSAMINYLTRANSFERASE-LIKE PROTEIN 1"/>
    <property type="match status" value="1"/>
</dbReference>
<dbReference type="PANTHER" id="PTHR22916">
    <property type="entry name" value="GLYCOSYLTRANSFERASE"/>
    <property type="match status" value="1"/>
</dbReference>
<dbReference type="EMBL" id="CP076680">
    <property type="protein sequence ID" value="QWU98924.1"/>
    <property type="molecule type" value="Genomic_DNA"/>
</dbReference>
<dbReference type="Pfam" id="PF00535">
    <property type="entry name" value="Glycos_transf_2"/>
    <property type="match status" value="1"/>
</dbReference>
<reference evidence="2 3" key="1">
    <citation type="submission" date="2021-06" db="EMBL/GenBank/DDBJ databases">
        <title>Ulceroglandular infection and bacteremia caused by Francisella salimarina in an immunocompromised patient, France.</title>
        <authorList>
            <person name="Hennebique A."/>
            <person name="Caspar Y."/>
            <person name="Maurin M."/>
            <person name="Boisset S."/>
            <person name="Pelloux I."/>
            <person name="Gallego-Hernanz M.P."/>
            <person name="Burucoa C."/>
            <person name="Cazenave-Roblot F."/>
            <person name="Plouzeau C."/>
            <person name="Rammaert B."/>
        </authorList>
    </citation>
    <scope>NUCLEOTIDE SEQUENCE [LARGE SCALE GENOMIC DNA]</scope>
    <source>
        <strain evidence="2 3">CHUGA-F75</strain>
    </source>
</reference>
<accession>A0AAJ4TKQ7</accession>
<sequence length="349" mass="39990">MSIKKLSRQSEIVSKWKSNNVLLSICCITYNHEKFIAEALDSFLIQETNFAYEIVIGEDCSSDNTLKIINSYRQKYPDIIKLVTGEYNVGVSENLKRTLAKCGGDYIAYCEGDDYWTDPHKLQKQVDFLENNFEYVICYTDVKAIDENGGSIDDYVGGAECDLASIEMLRGAPINTLTTVFRNVIKGFPPEFNFTMIADMFIWSLLSEYGQGKYLEGVSPSIHRRHGGGVHSLVGEKHRSLMNLTLFSSLLKYHYRKGCSDDLKNYFLGKIDTCLNGVTLEKISSSNKKDEIIKNNEILIREKSNAIKYLEKDLCDYKEQVNRIYDSLGWKITKPLRVGIRLIRRIFFK</sequence>
<keyword evidence="2" id="KW-0328">Glycosyltransferase</keyword>
<dbReference type="InterPro" id="IPR029044">
    <property type="entry name" value="Nucleotide-diphossugar_trans"/>
</dbReference>
<gene>
    <name evidence="2" type="ORF">KQR59_07410</name>
</gene>
<dbReference type="AlphaFoldDB" id="A0AAJ4TKQ7"/>
<evidence type="ECO:0000313" key="2">
    <source>
        <dbReference type="EMBL" id="QWU98924.1"/>
    </source>
</evidence>
<feature type="domain" description="Glycosyltransferase 2-like" evidence="1">
    <location>
        <begin position="24"/>
        <end position="144"/>
    </location>
</feature>
<dbReference type="InterPro" id="IPR001173">
    <property type="entry name" value="Glyco_trans_2-like"/>
</dbReference>
<dbReference type="GO" id="GO:0016758">
    <property type="term" value="F:hexosyltransferase activity"/>
    <property type="evidence" value="ECO:0007669"/>
    <property type="project" value="UniProtKB-ARBA"/>
</dbReference>
<dbReference type="RefSeq" id="WP_013922618.1">
    <property type="nucleotide sequence ID" value="NZ_CP076680.1"/>
</dbReference>
<organism evidence="2 3">
    <name type="scientific">Francisella salimarina</name>
    <dbReference type="NCBI Taxonomy" id="2599927"/>
    <lineage>
        <taxon>Bacteria</taxon>
        <taxon>Pseudomonadati</taxon>
        <taxon>Pseudomonadota</taxon>
        <taxon>Gammaproteobacteria</taxon>
        <taxon>Thiotrichales</taxon>
        <taxon>Francisellaceae</taxon>
        <taxon>Francisella</taxon>
    </lineage>
</organism>
<dbReference type="Proteomes" id="UP000683421">
    <property type="component" value="Chromosome"/>
</dbReference>
<evidence type="ECO:0000313" key="3">
    <source>
        <dbReference type="Proteomes" id="UP000683421"/>
    </source>
</evidence>
<dbReference type="EC" id="2.4.-.-" evidence="2"/>
<dbReference type="Gene3D" id="3.90.550.10">
    <property type="entry name" value="Spore Coat Polysaccharide Biosynthesis Protein SpsA, Chain A"/>
    <property type="match status" value="1"/>
</dbReference>
<dbReference type="KEGG" id="fsr:KQR59_07410"/>
<name>A0AAJ4TKQ7_9GAMM</name>
<proteinExistence type="predicted"/>
<keyword evidence="3" id="KW-1185">Reference proteome</keyword>
<keyword evidence="2" id="KW-0808">Transferase</keyword>
<evidence type="ECO:0000259" key="1">
    <source>
        <dbReference type="Pfam" id="PF00535"/>
    </source>
</evidence>
<dbReference type="SUPFAM" id="SSF53448">
    <property type="entry name" value="Nucleotide-diphospho-sugar transferases"/>
    <property type="match status" value="1"/>
</dbReference>